<evidence type="ECO:0000313" key="3">
    <source>
        <dbReference type="Proteomes" id="UP000247409"/>
    </source>
</evidence>
<dbReference type="EMBL" id="NBIV01000018">
    <property type="protein sequence ID" value="PXF47860.1"/>
    <property type="molecule type" value="Genomic_DNA"/>
</dbReference>
<keyword evidence="1" id="KW-0175">Coiled coil</keyword>
<sequence length="517" mass="59872">MRRHPPPEASWQQAFKRRRIAWLSTLTPRVQARYRLLDLHDDVLLVIFRKLLPPSSVLRGRSFTSYRDASNFAFTCRRLTELFHIVRVLPYSIDAVYHQHLSPVANSRFFRSVVADTRTMLRELHLPPFPACEMNDLVSLVLSSAPCLRAFHLTDDGRLSFAVSLALADSPIRTLHILEPREDCILALADEERRVFMSTFREVSTCFFREVYHHFIRQRTVQTHDACRGAGTHLILKPSKNAGRSRIFPVIREMLESRLADSTDSVTHVSALVLHRLQKPQKELSVALQTSSVRPVQYFLSPPNDTHRFSRAVGVLRLDLSSLSDIEQFLTADQRTKTRARYRIRATSTLCHIRSNLSLGNVSNFRRLCRFFLTLFSCSNQIHTLEVSREFVAFAHLPIVPRLLLRLRRLKMICLRNPVTQIADKHPSPSTVCDDLFLDRLPLFIDHLQRYCESFETITMESCFPRLNADRTQGLRRSIENALDRIARYENQRKNVDGDGLRRSLLAWIARIELPQQ</sequence>
<dbReference type="OrthoDB" id="10448416at2759"/>
<proteinExistence type="predicted"/>
<dbReference type="AlphaFoldDB" id="A0A2V3J397"/>
<feature type="coiled-coil region" evidence="1">
    <location>
        <begin position="472"/>
        <end position="499"/>
    </location>
</feature>
<reference evidence="2 3" key="1">
    <citation type="journal article" date="2018" name="Mol. Biol. Evol.">
        <title>Analysis of the draft genome of the red seaweed Gracilariopsis chorda provides insights into genome size evolution in Rhodophyta.</title>
        <authorList>
            <person name="Lee J."/>
            <person name="Yang E.C."/>
            <person name="Graf L."/>
            <person name="Yang J.H."/>
            <person name="Qiu H."/>
            <person name="Zel Zion U."/>
            <person name="Chan C.X."/>
            <person name="Stephens T.G."/>
            <person name="Weber A.P.M."/>
            <person name="Boo G.H."/>
            <person name="Boo S.M."/>
            <person name="Kim K.M."/>
            <person name="Shin Y."/>
            <person name="Jung M."/>
            <person name="Lee S.J."/>
            <person name="Yim H.S."/>
            <person name="Lee J.H."/>
            <person name="Bhattacharya D."/>
            <person name="Yoon H.S."/>
        </authorList>
    </citation>
    <scope>NUCLEOTIDE SEQUENCE [LARGE SCALE GENOMIC DNA]</scope>
    <source>
        <strain evidence="2 3">SKKU-2015</strain>
        <tissue evidence="2">Whole body</tissue>
    </source>
</reference>
<evidence type="ECO:0000313" key="2">
    <source>
        <dbReference type="EMBL" id="PXF47860.1"/>
    </source>
</evidence>
<accession>A0A2V3J397</accession>
<evidence type="ECO:0000256" key="1">
    <source>
        <dbReference type="SAM" id="Coils"/>
    </source>
</evidence>
<gene>
    <name evidence="2" type="ORF">BWQ96_02246</name>
</gene>
<name>A0A2V3J397_9FLOR</name>
<comment type="caution">
    <text evidence="2">The sequence shown here is derived from an EMBL/GenBank/DDBJ whole genome shotgun (WGS) entry which is preliminary data.</text>
</comment>
<dbReference type="Proteomes" id="UP000247409">
    <property type="component" value="Unassembled WGS sequence"/>
</dbReference>
<keyword evidence="3" id="KW-1185">Reference proteome</keyword>
<organism evidence="2 3">
    <name type="scientific">Gracilariopsis chorda</name>
    <dbReference type="NCBI Taxonomy" id="448386"/>
    <lineage>
        <taxon>Eukaryota</taxon>
        <taxon>Rhodophyta</taxon>
        <taxon>Florideophyceae</taxon>
        <taxon>Rhodymeniophycidae</taxon>
        <taxon>Gracilariales</taxon>
        <taxon>Gracilariaceae</taxon>
        <taxon>Gracilariopsis</taxon>
    </lineage>
</organism>
<protein>
    <submittedName>
        <fullName evidence="2">Uncharacterized protein</fullName>
    </submittedName>
</protein>